<dbReference type="InterPro" id="IPR007197">
    <property type="entry name" value="rSAM"/>
</dbReference>
<keyword evidence="4 6" id="KW-0408">Iron</keyword>
<dbReference type="SFLD" id="SFLDG01067">
    <property type="entry name" value="SPASM/twitch_domain_containing"/>
    <property type="match status" value="1"/>
</dbReference>
<feature type="binding site" evidence="6">
    <location>
        <position position="84"/>
    </location>
    <ligand>
        <name>[4Fe-4S] cluster</name>
        <dbReference type="ChEBI" id="CHEBI:49883"/>
        <note>4Fe-4S-S-AdoMet</note>
    </ligand>
</feature>
<dbReference type="SFLD" id="SFLDF00280">
    <property type="entry name" value="coenzyme_PQQ_synthesis_protein"/>
    <property type="match status" value="1"/>
</dbReference>
<dbReference type="InterPro" id="IPR023885">
    <property type="entry name" value="4Fe4S-binding_SPASM_dom"/>
</dbReference>
<dbReference type="CDD" id="cd01335">
    <property type="entry name" value="Radical_SAM"/>
    <property type="match status" value="1"/>
</dbReference>
<comment type="function">
    <text evidence="6">Catalyzes the cross-linking of a glutamate residue and a tyrosine residue in the PqqA protein as part of the biosynthesis of pyrroloquinoline quinone (PQQ).</text>
</comment>
<dbReference type="CDD" id="cd21119">
    <property type="entry name" value="SPASM_PqqE"/>
    <property type="match status" value="1"/>
</dbReference>
<comment type="caution">
    <text evidence="9">The sequence shown here is derived from an EMBL/GenBank/DDBJ whole genome shotgun (WGS) entry which is preliminary data.</text>
</comment>
<feature type="binding site" evidence="6">
    <location>
        <position position="91"/>
    </location>
    <ligand>
        <name>[4Fe-4S] cluster</name>
        <dbReference type="ChEBI" id="CHEBI:49883"/>
        <note>4Fe-4S-S-AdoMet</note>
    </ligand>
</feature>
<dbReference type="GO" id="GO:0009975">
    <property type="term" value="F:cyclase activity"/>
    <property type="evidence" value="ECO:0007669"/>
    <property type="project" value="UniProtKB-UniRule"/>
</dbReference>
<keyword evidence="1 6" id="KW-0949">S-adenosyl-L-methionine</keyword>
<dbReference type="GO" id="GO:0018189">
    <property type="term" value="P:pyrroloquinoline quinone biosynthetic process"/>
    <property type="evidence" value="ECO:0007669"/>
    <property type="project" value="UniProtKB-UniRule"/>
</dbReference>
<dbReference type="SFLD" id="SFLDG01386">
    <property type="entry name" value="main_SPASM_domain-containing"/>
    <property type="match status" value="1"/>
</dbReference>
<evidence type="ECO:0000313" key="9">
    <source>
        <dbReference type="EMBL" id="PPU55426.1"/>
    </source>
</evidence>
<feature type="binding site" evidence="6">
    <location>
        <position position="88"/>
    </location>
    <ligand>
        <name>[4Fe-4S] cluster</name>
        <dbReference type="ChEBI" id="CHEBI:49883"/>
        <note>4Fe-4S-S-AdoMet</note>
    </ligand>
</feature>
<dbReference type="GO" id="GO:0016491">
    <property type="term" value="F:oxidoreductase activity"/>
    <property type="evidence" value="ECO:0007669"/>
    <property type="project" value="UniProtKB-KW"/>
</dbReference>
<dbReference type="HAMAP" id="MF_00660">
    <property type="entry name" value="PqqE"/>
    <property type="match status" value="1"/>
</dbReference>
<comment type="subunit">
    <text evidence="6">Interacts with PqqD. The interaction is necessary for activity of PqqE.</text>
</comment>
<keyword evidence="6" id="KW-0004">4Fe-4S</keyword>
<keyword evidence="2 6" id="KW-0479">Metal-binding</keyword>
<dbReference type="NCBIfam" id="TIGR02109">
    <property type="entry name" value="PQQ_syn_pqqE"/>
    <property type="match status" value="1"/>
</dbReference>
<dbReference type="PANTHER" id="PTHR11228:SF7">
    <property type="entry name" value="PQQA PEPTIDE CYCLASE"/>
    <property type="match status" value="1"/>
</dbReference>
<evidence type="ECO:0000256" key="2">
    <source>
        <dbReference type="ARBA" id="ARBA00022723"/>
    </source>
</evidence>
<dbReference type="InterPro" id="IPR058240">
    <property type="entry name" value="rSAM_sf"/>
</dbReference>
<protein>
    <recommendedName>
        <fullName evidence="6">PqqA peptide cyclase</fullName>
        <ecNumber evidence="6">1.21.98.4</ecNumber>
    </recommendedName>
    <alternativeName>
        <fullName evidence="6">Coenzyme PQQ synthesis protein E</fullName>
    </alternativeName>
</protein>
<evidence type="ECO:0000256" key="4">
    <source>
        <dbReference type="ARBA" id="ARBA00023004"/>
    </source>
</evidence>
<comment type="similarity">
    <text evidence="6">Belongs to the radical SAM superfamily. PqqE family.</text>
</comment>
<feature type="compositionally biased region" description="Basic and acidic residues" evidence="7">
    <location>
        <begin position="48"/>
        <end position="59"/>
    </location>
</feature>
<comment type="catalytic activity">
    <reaction evidence="6">
        <text>[PQQ precursor protein] + S-adenosyl-L-methionine = E-Y cross-linked-[PQQ precursor protein] + 5'-deoxyadenosine + L-methionine + H(+)</text>
        <dbReference type="Rhea" id="RHEA:56836"/>
        <dbReference type="Rhea" id="RHEA-COMP:14800"/>
        <dbReference type="Rhea" id="RHEA-COMP:14801"/>
        <dbReference type="ChEBI" id="CHEBI:15378"/>
        <dbReference type="ChEBI" id="CHEBI:17319"/>
        <dbReference type="ChEBI" id="CHEBI:57844"/>
        <dbReference type="ChEBI" id="CHEBI:59789"/>
        <dbReference type="ChEBI" id="CHEBI:141026"/>
        <dbReference type="ChEBI" id="CHEBI:141027"/>
        <dbReference type="EC" id="1.21.98.4"/>
    </reaction>
</comment>
<dbReference type="SFLD" id="SFLDS00029">
    <property type="entry name" value="Radical_SAM"/>
    <property type="match status" value="1"/>
</dbReference>
<dbReference type="PANTHER" id="PTHR11228">
    <property type="entry name" value="RADICAL SAM DOMAIN PROTEIN"/>
    <property type="match status" value="1"/>
</dbReference>
<dbReference type="AlphaFoldDB" id="A0A2S7C1G2"/>
<dbReference type="UniPathway" id="UPA00539"/>
<proteinExistence type="inferred from homology"/>
<dbReference type="Gene3D" id="3.20.20.70">
    <property type="entry name" value="Aldolase class I"/>
    <property type="match status" value="1"/>
</dbReference>
<dbReference type="NCBIfam" id="TIGR04085">
    <property type="entry name" value="rSAM_more_4Fe4S"/>
    <property type="match status" value="1"/>
</dbReference>
<dbReference type="GO" id="GO:1904047">
    <property type="term" value="F:S-adenosyl-L-methionine binding"/>
    <property type="evidence" value="ECO:0007669"/>
    <property type="project" value="UniProtKB-UniRule"/>
</dbReference>
<dbReference type="InterPro" id="IPR050377">
    <property type="entry name" value="Radical_SAM_PqqE_MftC-like"/>
</dbReference>
<dbReference type="Pfam" id="PF04055">
    <property type="entry name" value="Radical_SAM"/>
    <property type="match status" value="1"/>
</dbReference>
<dbReference type="PROSITE" id="PS51918">
    <property type="entry name" value="RADICAL_SAM"/>
    <property type="match status" value="1"/>
</dbReference>
<dbReference type="InterPro" id="IPR011843">
    <property type="entry name" value="PQQ_synth_PqqE_bac"/>
</dbReference>
<gene>
    <name evidence="6" type="primary">pqqE</name>
    <name evidence="9" type="ORF">XdyCFBP7245_13415</name>
</gene>
<dbReference type="Proteomes" id="UP000238908">
    <property type="component" value="Unassembled WGS sequence"/>
</dbReference>
<dbReference type="EMBL" id="MDEE01000019">
    <property type="protein sequence ID" value="PPU55426.1"/>
    <property type="molecule type" value="Genomic_DNA"/>
</dbReference>
<evidence type="ECO:0000256" key="7">
    <source>
        <dbReference type="SAM" id="MobiDB-lite"/>
    </source>
</evidence>
<evidence type="ECO:0000256" key="3">
    <source>
        <dbReference type="ARBA" id="ARBA00022905"/>
    </source>
</evidence>
<evidence type="ECO:0000259" key="8">
    <source>
        <dbReference type="PROSITE" id="PS51918"/>
    </source>
</evidence>
<dbReference type="InterPro" id="IPR013785">
    <property type="entry name" value="Aldolase_TIM"/>
</dbReference>
<evidence type="ECO:0000256" key="6">
    <source>
        <dbReference type="HAMAP-Rule" id="MF_00660"/>
    </source>
</evidence>
<comment type="cofactor">
    <cofactor evidence="6">
        <name>[4Fe-4S] cluster</name>
        <dbReference type="ChEBI" id="CHEBI:49883"/>
    </cofactor>
    <text evidence="6">Binds 1 [4Fe-4S] cluster. The cluster is coordinated with 3 cysteines and an exchangeable S-adenosyl-L-methionine.</text>
</comment>
<dbReference type="Pfam" id="PF13186">
    <property type="entry name" value="SPASM"/>
    <property type="match status" value="1"/>
</dbReference>
<dbReference type="GO" id="GO:0051539">
    <property type="term" value="F:4 iron, 4 sulfur cluster binding"/>
    <property type="evidence" value="ECO:0007669"/>
    <property type="project" value="UniProtKB-KW"/>
</dbReference>
<keyword evidence="6" id="KW-0560">Oxidoreductase</keyword>
<keyword evidence="5 6" id="KW-0411">Iron-sulfur</keyword>
<dbReference type="EC" id="1.21.98.4" evidence="6"/>
<name>A0A2S7C1G2_9XANT</name>
<feature type="domain" description="Radical SAM core" evidence="8">
    <location>
        <begin position="70"/>
        <end position="286"/>
    </location>
</feature>
<organism evidence="9 10">
    <name type="scientific">Xanthomonas dyei</name>
    <dbReference type="NCBI Taxonomy" id="743699"/>
    <lineage>
        <taxon>Bacteria</taxon>
        <taxon>Pseudomonadati</taxon>
        <taxon>Pseudomonadota</taxon>
        <taxon>Gammaproteobacteria</taxon>
        <taxon>Lysobacterales</taxon>
        <taxon>Lysobacteraceae</taxon>
        <taxon>Xanthomonas</taxon>
    </lineage>
</organism>
<evidence type="ECO:0000256" key="1">
    <source>
        <dbReference type="ARBA" id="ARBA00022691"/>
    </source>
</evidence>
<sequence>MGAACARTRGRTRRDRSGGGAALRWRAFAGADCAGIGCRVRCRRRRDRSGCDRTDHHPAPETSVAAMNTAPPPLSVLLELTHRCPLACPYCSNPIALAALREEMDTAGWRSLLQQAADMGVLQAHFSGGEPMLRKDLPELVAHARELGLYSNLITSGVAGGEPMLDQLQAAGLEHVQLSVQDVDPAGADRIAGYRNSLSKKRDFAAAVRARGLPLTINAVLHRHNAERVPGMIALALEWQAERIEVAHTQYYGWGLRNRAALMPSREQLMATITAVETARRELGDRLAIDFVTPDYYARLPKPCMGGWGQRFVNISPRGDVLPCHAAETIDGMRFDNLRERSLADIWNNGEAFVRFRGTAWMPEVCQECPKREIDWGGCRCQALALSGDAATLDPVCERSPDHAQVRAIADTEAAASAPEFIYRRPARSAQAPSATADRVD</sequence>
<dbReference type="SUPFAM" id="SSF102114">
    <property type="entry name" value="Radical SAM enzymes"/>
    <property type="match status" value="1"/>
</dbReference>
<comment type="pathway">
    <text evidence="6">Cofactor biosynthesis; pyrroloquinoline quinone biosynthesis.</text>
</comment>
<dbReference type="GO" id="GO:0005506">
    <property type="term" value="F:iron ion binding"/>
    <property type="evidence" value="ECO:0007669"/>
    <property type="project" value="UniProtKB-UniRule"/>
</dbReference>
<evidence type="ECO:0000256" key="5">
    <source>
        <dbReference type="ARBA" id="ARBA00023014"/>
    </source>
</evidence>
<keyword evidence="3 6" id="KW-0884">PQQ biosynthesis</keyword>
<accession>A0A2S7C1G2</accession>
<evidence type="ECO:0000313" key="10">
    <source>
        <dbReference type="Proteomes" id="UP000238908"/>
    </source>
</evidence>
<feature type="region of interest" description="Disordered" evidence="7">
    <location>
        <begin position="48"/>
        <end position="67"/>
    </location>
</feature>
<reference evidence="9 10" key="1">
    <citation type="submission" date="2016-08" db="EMBL/GenBank/DDBJ databases">
        <authorList>
            <person name="Seilhamer J.J."/>
        </authorList>
    </citation>
    <scope>NUCLEOTIDE SEQUENCE [LARGE SCALE GENOMIC DNA]</scope>
    <source>
        <strain evidence="9 10">CFBP7245</strain>
    </source>
</reference>